<dbReference type="InterPro" id="IPR051609">
    <property type="entry name" value="NmrA/Isoflavone_reductase-like"/>
</dbReference>
<keyword evidence="3" id="KW-0560">Oxidoreductase</keyword>
<comment type="similarity">
    <text evidence="1">Belongs to the NmrA-type oxidoreductase family. Isoflavone reductase subfamily.</text>
</comment>
<evidence type="ECO:0000313" key="6">
    <source>
        <dbReference type="Proteomes" id="UP000015100"/>
    </source>
</evidence>
<dbReference type="Proteomes" id="UP000015100">
    <property type="component" value="Unassembled WGS sequence"/>
</dbReference>
<reference evidence="6" key="2">
    <citation type="submission" date="2013-04" db="EMBL/GenBank/DDBJ databases">
        <title>Genomic mechanisms accounting for the adaptation to parasitism in nematode-trapping fungi.</title>
        <authorList>
            <person name="Ahren D.G."/>
        </authorList>
    </citation>
    <scope>NUCLEOTIDE SEQUENCE [LARGE SCALE GENOMIC DNA]</scope>
    <source>
        <strain evidence="6">CBS 200.50</strain>
    </source>
</reference>
<keyword evidence="2" id="KW-0521">NADP</keyword>
<dbReference type="EMBL" id="AQGS01000912">
    <property type="protein sequence ID" value="EPS36393.1"/>
    <property type="molecule type" value="Genomic_DNA"/>
</dbReference>
<organism evidence="5 6">
    <name type="scientific">Dactylellina haptotyla (strain CBS 200.50)</name>
    <name type="common">Nematode-trapping fungus</name>
    <name type="synonym">Monacrosporium haptotylum</name>
    <dbReference type="NCBI Taxonomy" id="1284197"/>
    <lineage>
        <taxon>Eukaryota</taxon>
        <taxon>Fungi</taxon>
        <taxon>Dikarya</taxon>
        <taxon>Ascomycota</taxon>
        <taxon>Pezizomycotina</taxon>
        <taxon>Orbiliomycetes</taxon>
        <taxon>Orbiliales</taxon>
        <taxon>Orbiliaceae</taxon>
        <taxon>Dactylellina</taxon>
    </lineage>
</organism>
<dbReference type="PANTHER" id="PTHR47706">
    <property type="entry name" value="NMRA-LIKE FAMILY PROTEIN"/>
    <property type="match status" value="1"/>
</dbReference>
<keyword evidence="6" id="KW-1185">Reference proteome</keyword>
<sequence length="321" mass="35473">MSSNYVQNVALVGAGGNQGKYIAEELVKGGKHKVTAITRAESNGVLPAGVVPQIVDYNDPASLVEGLRGQDVLIITMSVMAPPETHQKLIDAAKAAGVKFLLPNEWGYDHERDLKFAKENLIGERNLKRREDIDAAGLPWIAVAGGFWYEFSLGGGEYRYGFDIANREYTRINNGDIKLSTSTWEQVARGTVALLNLKIYPDNAVNKESTISNYFGKSVCIESFNISQNEMFESLKRVTGTTDADWKIKTEDSGERYARAIKMMQEGSRIGYGLGMYTRAFFPDGAASMPNTVNSVFNLPKEDLDECTKGAIKFEETFKGY</sequence>
<dbReference type="PANTHER" id="PTHR47706:SF7">
    <property type="entry name" value="CIPA-LIKE, PUTATIVE (AFU_ORTHOLOGUE AFUA_1G01630)-RELATED"/>
    <property type="match status" value="1"/>
</dbReference>
<dbReference type="Pfam" id="PF13460">
    <property type="entry name" value="NAD_binding_10"/>
    <property type="match status" value="1"/>
</dbReference>
<dbReference type="AlphaFoldDB" id="S8BB84"/>
<dbReference type="STRING" id="1284197.S8BB84"/>
<dbReference type="OMA" id="PEYAKNQ"/>
<evidence type="ECO:0000256" key="2">
    <source>
        <dbReference type="ARBA" id="ARBA00022857"/>
    </source>
</evidence>
<evidence type="ECO:0000259" key="4">
    <source>
        <dbReference type="Pfam" id="PF13460"/>
    </source>
</evidence>
<name>S8BB84_DACHA</name>
<gene>
    <name evidence="5" type="ORF">H072_10120</name>
</gene>
<dbReference type="Gene3D" id="3.40.50.720">
    <property type="entry name" value="NAD(P)-binding Rossmann-like Domain"/>
    <property type="match status" value="1"/>
</dbReference>
<evidence type="ECO:0000313" key="5">
    <source>
        <dbReference type="EMBL" id="EPS36393.1"/>
    </source>
</evidence>
<evidence type="ECO:0000256" key="1">
    <source>
        <dbReference type="ARBA" id="ARBA00005725"/>
    </source>
</evidence>
<comment type="caution">
    <text evidence="5">The sequence shown here is derived from an EMBL/GenBank/DDBJ whole genome shotgun (WGS) entry which is preliminary data.</text>
</comment>
<proteinExistence type="inferred from homology"/>
<dbReference type="eggNOG" id="ENOG502QTQ8">
    <property type="taxonomic scope" value="Eukaryota"/>
</dbReference>
<dbReference type="HOGENOM" id="CLU_044876_1_1_1"/>
<evidence type="ECO:0000256" key="3">
    <source>
        <dbReference type="ARBA" id="ARBA00023002"/>
    </source>
</evidence>
<dbReference type="GO" id="GO:0016491">
    <property type="term" value="F:oxidoreductase activity"/>
    <property type="evidence" value="ECO:0007669"/>
    <property type="project" value="UniProtKB-KW"/>
</dbReference>
<protein>
    <recommendedName>
        <fullName evidence="4">NAD(P)-binding domain-containing protein</fullName>
    </recommendedName>
</protein>
<dbReference type="SUPFAM" id="SSF51735">
    <property type="entry name" value="NAD(P)-binding Rossmann-fold domains"/>
    <property type="match status" value="1"/>
</dbReference>
<accession>S8BB84</accession>
<dbReference type="InterPro" id="IPR036291">
    <property type="entry name" value="NAD(P)-bd_dom_sf"/>
</dbReference>
<reference evidence="5 6" key="1">
    <citation type="journal article" date="2013" name="PLoS Genet.">
        <title>Genomic mechanisms accounting for the adaptation to parasitism in nematode-trapping fungi.</title>
        <authorList>
            <person name="Meerupati T."/>
            <person name="Andersson K.M."/>
            <person name="Friman E."/>
            <person name="Kumar D."/>
            <person name="Tunlid A."/>
            <person name="Ahren D."/>
        </authorList>
    </citation>
    <scope>NUCLEOTIDE SEQUENCE [LARGE SCALE GENOMIC DNA]</scope>
    <source>
        <strain evidence="5 6">CBS 200.50</strain>
    </source>
</reference>
<dbReference type="OrthoDB" id="419598at2759"/>
<dbReference type="InterPro" id="IPR016040">
    <property type="entry name" value="NAD(P)-bd_dom"/>
</dbReference>
<feature type="domain" description="NAD(P)-binding" evidence="4">
    <location>
        <begin position="13"/>
        <end position="144"/>
    </location>
</feature>